<dbReference type="EMBL" id="OV696695">
    <property type="protein sequence ID" value="CAH1238286.1"/>
    <property type="molecule type" value="Genomic_DNA"/>
</dbReference>
<accession>A0A8J9W6K6</accession>
<reference evidence="3" key="1">
    <citation type="submission" date="2022-01" db="EMBL/GenBank/DDBJ databases">
        <authorList>
            <person name="Braso-Vives M."/>
        </authorList>
    </citation>
    <scope>NUCLEOTIDE SEQUENCE</scope>
</reference>
<dbReference type="OrthoDB" id="10467266at2759"/>
<gene>
    <name evidence="3" type="primary">Hypp5556</name>
    <name evidence="3" type="ORF">BLAG_LOCUS2959</name>
</gene>
<organism evidence="3 4">
    <name type="scientific">Branchiostoma lanceolatum</name>
    <name type="common">Common lancelet</name>
    <name type="synonym">Amphioxus lanceolatum</name>
    <dbReference type="NCBI Taxonomy" id="7740"/>
    <lineage>
        <taxon>Eukaryota</taxon>
        <taxon>Metazoa</taxon>
        <taxon>Chordata</taxon>
        <taxon>Cephalochordata</taxon>
        <taxon>Leptocardii</taxon>
        <taxon>Amphioxiformes</taxon>
        <taxon>Branchiostomatidae</taxon>
        <taxon>Branchiostoma</taxon>
    </lineage>
</organism>
<feature type="region of interest" description="Disordered" evidence="2">
    <location>
        <begin position="1"/>
        <end position="83"/>
    </location>
</feature>
<evidence type="ECO:0000313" key="3">
    <source>
        <dbReference type="EMBL" id="CAH1238286.1"/>
    </source>
</evidence>
<evidence type="ECO:0000313" key="4">
    <source>
        <dbReference type="Proteomes" id="UP000838412"/>
    </source>
</evidence>
<dbReference type="PANTHER" id="PTHR14972:SF8">
    <property type="entry name" value="GLUCOCORTICOID-INDUCED TRANSCRIPT 1 PROTEIN-LIKE ISOFORM X1"/>
    <property type="match status" value="1"/>
</dbReference>
<feature type="compositionally biased region" description="Low complexity" evidence="2">
    <location>
        <begin position="37"/>
        <end position="54"/>
    </location>
</feature>
<feature type="compositionally biased region" description="Basic and acidic residues" evidence="2">
    <location>
        <begin position="59"/>
        <end position="71"/>
    </location>
</feature>
<dbReference type="PANTHER" id="PTHR14972">
    <property type="entry name" value="AGAP011572-PA"/>
    <property type="match status" value="1"/>
</dbReference>
<name>A0A8J9W6K6_BRALA</name>
<evidence type="ECO:0000256" key="2">
    <source>
        <dbReference type="SAM" id="MobiDB-lite"/>
    </source>
</evidence>
<protein>
    <submittedName>
        <fullName evidence="3">Hypp5556 protein</fullName>
    </submittedName>
</protein>
<evidence type="ECO:0000256" key="1">
    <source>
        <dbReference type="ARBA" id="ARBA00022553"/>
    </source>
</evidence>
<dbReference type="AlphaFoldDB" id="A0A8J9W6K6"/>
<dbReference type="InterPro" id="IPR026642">
    <property type="entry name" value="Glcci1/FAM117"/>
</dbReference>
<proteinExistence type="predicted"/>
<sequence length="83" mass="8938">MSTQRVRKNPSPNLAHGSGPKLQPIKATKVFSLRQGSPVSKASPSSSPTPLWPSGKNRRSPDHRASPERRSPTSPGLKGRFSP</sequence>
<keyword evidence="1" id="KW-0597">Phosphoprotein</keyword>
<keyword evidence="4" id="KW-1185">Reference proteome</keyword>
<dbReference type="Proteomes" id="UP000838412">
    <property type="component" value="Chromosome 10"/>
</dbReference>